<dbReference type="PANTHER" id="PTHR30349">
    <property type="entry name" value="PHAGE INTEGRASE-RELATED"/>
    <property type="match status" value="1"/>
</dbReference>
<organism evidence="7 8">
    <name type="scientific">Krasilnikovia cinnamomea</name>
    <dbReference type="NCBI Taxonomy" id="349313"/>
    <lineage>
        <taxon>Bacteria</taxon>
        <taxon>Bacillati</taxon>
        <taxon>Actinomycetota</taxon>
        <taxon>Actinomycetes</taxon>
        <taxon>Micromonosporales</taxon>
        <taxon>Micromonosporaceae</taxon>
        <taxon>Krasilnikovia</taxon>
    </lineage>
</organism>
<comment type="caution">
    <text evidence="7">The sequence shown here is derived from an EMBL/GenBank/DDBJ whole genome shotgun (WGS) entry which is preliminary data.</text>
</comment>
<dbReference type="AlphaFoldDB" id="A0A4Q7Z7T2"/>
<feature type="region of interest" description="Disordered" evidence="4">
    <location>
        <begin position="371"/>
        <end position="394"/>
    </location>
</feature>
<dbReference type="Pfam" id="PF00589">
    <property type="entry name" value="Phage_integrase"/>
    <property type="match status" value="1"/>
</dbReference>
<dbReference type="EMBL" id="SHKY01000002">
    <property type="protein sequence ID" value="RZU46520.1"/>
    <property type="molecule type" value="Genomic_DNA"/>
</dbReference>
<dbReference type="CDD" id="cd00397">
    <property type="entry name" value="DNA_BRE_C"/>
    <property type="match status" value="1"/>
</dbReference>
<feature type="compositionally biased region" description="Basic and acidic residues" evidence="4">
    <location>
        <begin position="371"/>
        <end position="382"/>
    </location>
</feature>
<dbReference type="PROSITE" id="PS51898">
    <property type="entry name" value="TYR_RECOMBINASE"/>
    <property type="match status" value="1"/>
</dbReference>
<name>A0A4Q7Z7T2_9ACTN</name>
<sequence>MPLPIGGLAAPDAIEAWAGRYLDAAVRGVRSAEVADKIALHLARFRDHFHADHGHDRLSAVVKREVIAWRTHLSADRDAGGLGLAPATVNTHLASLSGFTTWVCTHDPAALPHGNPCAKVGDLPLPPLEPRALTPGQVRTLKNVLDRLPRFHQHKGRRRSAAGELHGHARPLRDRAIVHTLLGTGLRREELVNLDLDQVASNTPEALRAARKAKISGVRGKGGTSRTVFLGSDGRTALADYLEHERPADAGPAAAALFLSAASIGSRRPDGRLSPRSINLICEQIGRWHDAEHTDPARHISPLRPHDLRHSFAFALAEATDSDAYELERRLGHQSQRYIHRYTNPPEDIAAGYVEQMGTVQITADLDLEEMRQDDDGTDRRAGPVRGAGQLGHR</sequence>
<keyword evidence="1 3" id="KW-0238">DNA-binding</keyword>
<dbReference type="GO" id="GO:0006310">
    <property type="term" value="P:DNA recombination"/>
    <property type="evidence" value="ECO:0007669"/>
    <property type="project" value="UniProtKB-KW"/>
</dbReference>
<feature type="domain" description="Core-binding (CB)" evidence="6">
    <location>
        <begin position="8"/>
        <end position="104"/>
    </location>
</feature>
<accession>A0A4Q7Z7T2</accession>
<gene>
    <name evidence="7" type="ORF">EV385_6594</name>
</gene>
<keyword evidence="2" id="KW-0233">DNA recombination</keyword>
<dbReference type="InterPro" id="IPR050090">
    <property type="entry name" value="Tyrosine_recombinase_XerCD"/>
</dbReference>
<dbReference type="Gene3D" id="1.10.150.130">
    <property type="match status" value="1"/>
</dbReference>
<evidence type="ECO:0000256" key="4">
    <source>
        <dbReference type="SAM" id="MobiDB-lite"/>
    </source>
</evidence>
<dbReference type="InterPro" id="IPR010998">
    <property type="entry name" value="Integrase_recombinase_N"/>
</dbReference>
<dbReference type="InterPro" id="IPR044068">
    <property type="entry name" value="CB"/>
</dbReference>
<dbReference type="InterPro" id="IPR013762">
    <property type="entry name" value="Integrase-like_cat_sf"/>
</dbReference>
<dbReference type="RefSeq" id="WP_130513731.1">
    <property type="nucleotide sequence ID" value="NZ_SHKY01000002.1"/>
</dbReference>
<feature type="domain" description="Tyr recombinase" evidence="5">
    <location>
        <begin position="128"/>
        <end position="355"/>
    </location>
</feature>
<dbReference type="InterPro" id="IPR011010">
    <property type="entry name" value="DNA_brk_join_enz"/>
</dbReference>
<dbReference type="Gene3D" id="1.10.443.10">
    <property type="entry name" value="Intergrase catalytic core"/>
    <property type="match status" value="1"/>
</dbReference>
<proteinExistence type="predicted"/>
<protein>
    <submittedName>
        <fullName evidence="7">Site-specific recombinase XerD</fullName>
    </submittedName>
</protein>
<keyword evidence="8" id="KW-1185">Reference proteome</keyword>
<evidence type="ECO:0000259" key="5">
    <source>
        <dbReference type="PROSITE" id="PS51898"/>
    </source>
</evidence>
<dbReference type="GO" id="GO:0015074">
    <property type="term" value="P:DNA integration"/>
    <property type="evidence" value="ECO:0007669"/>
    <property type="project" value="InterPro"/>
</dbReference>
<dbReference type="SUPFAM" id="SSF56349">
    <property type="entry name" value="DNA breaking-rejoining enzymes"/>
    <property type="match status" value="1"/>
</dbReference>
<reference evidence="7 8" key="1">
    <citation type="submission" date="2019-02" db="EMBL/GenBank/DDBJ databases">
        <title>Sequencing the genomes of 1000 actinobacteria strains.</title>
        <authorList>
            <person name="Klenk H.-P."/>
        </authorList>
    </citation>
    <scope>NUCLEOTIDE SEQUENCE [LARGE SCALE GENOMIC DNA]</scope>
    <source>
        <strain evidence="7 8">DSM 45162</strain>
    </source>
</reference>
<evidence type="ECO:0000313" key="7">
    <source>
        <dbReference type="EMBL" id="RZU46520.1"/>
    </source>
</evidence>
<evidence type="ECO:0000259" key="6">
    <source>
        <dbReference type="PROSITE" id="PS51900"/>
    </source>
</evidence>
<dbReference type="PROSITE" id="PS51900">
    <property type="entry name" value="CB"/>
    <property type="match status" value="1"/>
</dbReference>
<evidence type="ECO:0000256" key="1">
    <source>
        <dbReference type="ARBA" id="ARBA00023125"/>
    </source>
</evidence>
<dbReference type="Proteomes" id="UP000292564">
    <property type="component" value="Unassembled WGS sequence"/>
</dbReference>
<dbReference type="InterPro" id="IPR002104">
    <property type="entry name" value="Integrase_catalytic"/>
</dbReference>
<evidence type="ECO:0000256" key="2">
    <source>
        <dbReference type="ARBA" id="ARBA00023172"/>
    </source>
</evidence>
<evidence type="ECO:0000313" key="8">
    <source>
        <dbReference type="Proteomes" id="UP000292564"/>
    </source>
</evidence>
<dbReference type="OrthoDB" id="184666at2"/>
<evidence type="ECO:0000256" key="3">
    <source>
        <dbReference type="PROSITE-ProRule" id="PRU01248"/>
    </source>
</evidence>
<dbReference type="GO" id="GO:0003677">
    <property type="term" value="F:DNA binding"/>
    <property type="evidence" value="ECO:0007669"/>
    <property type="project" value="UniProtKB-UniRule"/>
</dbReference>
<dbReference type="PANTHER" id="PTHR30349:SF81">
    <property type="entry name" value="TYROSINE RECOMBINASE XERC"/>
    <property type="match status" value="1"/>
</dbReference>